<comment type="caution">
    <text evidence="2">The sequence shown here is derived from an EMBL/GenBank/DDBJ whole genome shotgun (WGS) entry which is preliminary data.</text>
</comment>
<dbReference type="Proteomes" id="UP001202180">
    <property type="component" value="Unassembled WGS sequence"/>
</dbReference>
<gene>
    <name evidence="2" type="ORF">M0L20_03140</name>
</gene>
<evidence type="ECO:0000313" key="3">
    <source>
        <dbReference type="Proteomes" id="UP001202180"/>
    </source>
</evidence>
<accession>A0ABT0HF93</accession>
<proteinExistence type="predicted"/>
<organism evidence="2 3">
    <name type="scientific">Spirosoma liriopis</name>
    <dbReference type="NCBI Taxonomy" id="2937440"/>
    <lineage>
        <taxon>Bacteria</taxon>
        <taxon>Pseudomonadati</taxon>
        <taxon>Bacteroidota</taxon>
        <taxon>Cytophagia</taxon>
        <taxon>Cytophagales</taxon>
        <taxon>Cytophagaceae</taxon>
        <taxon>Spirosoma</taxon>
    </lineage>
</organism>
<evidence type="ECO:0000256" key="1">
    <source>
        <dbReference type="SAM" id="SignalP"/>
    </source>
</evidence>
<keyword evidence="1" id="KW-0732">Signal</keyword>
<reference evidence="2 3" key="1">
    <citation type="submission" date="2022-04" db="EMBL/GenBank/DDBJ databases">
        <title>Spirosoma sp. strain RP8 genome sequencing and assembly.</title>
        <authorList>
            <person name="Jung Y."/>
        </authorList>
    </citation>
    <scope>NUCLEOTIDE SEQUENCE [LARGE SCALE GENOMIC DNA]</scope>
    <source>
        <strain evidence="2 3">RP8</strain>
    </source>
</reference>
<feature type="chain" id="PRO_5046939248" evidence="1">
    <location>
        <begin position="21"/>
        <end position="215"/>
    </location>
</feature>
<protein>
    <submittedName>
        <fullName evidence="2">Uncharacterized protein</fullName>
    </submittedName>
</protein>
<name>A0ABT0HF93_9BACT</name>
<evidence type="ECO:0000313" key="2">
    <source>
        <dbReference type="EMBL" id="MCK8490831.1"/>
    </source>
</evidence>
<keyword evidence="3" id="KW-1185">Reference proteome</keyword>
<dbReference type="EMBL" id="JALPRF010000001">
    <property type="protein sequence ID" value="MCK8490831.1"/>
    <property type="molecule type" value="Genomic_DNA"/>
</dbReference>
<feature type="signal peptide" evidence="1">
    <location>
        <begin position="1"/>
        <end position="20"/>
    </location>
</feature>
<sequence length="215" mass="24339">MPFVLLFAFLLAIQSQFAHGQKVYPELPEQDYTVYSAVINEYANCGDTKYASQQNQLIFVNTVTEVKTRHGFSFDFVNIPQELNELLPAQSTFQNEPAWKQFIASIDTSAFTKNTLTRPIKAQCQQTQLWTDAQNAYYFSEQTAPQRGYDALQKDYENFGAIVSFSKVAYSNDRSKAVCYYASVRDGSAGSGYILFLERSGTSWKIAGRAMLWIA</sequence>
<dbReference type="RefSeq" id="WP_248475658.1">
    <property type="nucleotide sequence ID" value="NZ_JALPRF010000001.1"/>
</dbReference>